<feature type="compositionally biased region" description="Basic and acidic residues" evidence="1">
    <location>
        <begin position="75"/>
        <end position="85"/>
    </location>
</feature>
<dbReference type="AlphaFoldDB" id="G2Y4R7"/>
<gene>
    <name evidence="2" type="ORF">BofuT4_P036370.1</name>
</gene>
<organism evidence="2 3">
    <name type="scientific">Botryotinia fuckeliana (strain T4)</name>
    <name type="common">Noble rot fungus</name>
    <name type="synonym">Botrytis cinerea</name>
    <dbReference type="NCBI Taxonomy" id="999810"/>
    <lineage>
        <taxon>Eukaryota</taxon>
        <taxon>Fungi</taxon>
        <taxon>Dikarya</taxon>
        <taxon>Ascomycota</taxon>
        <taxon>Pezizomycotina</taxon>
        <taxon>Leotiomycetes</taxon>
        <taxon>Helotiales</taxon>
        <taxon>Sclerotiniaceae</taxon>
        <taxon>Botrytis</taxon>
    </lineage>
</organism>
<name>G2Y4R7_BOTF4</name>
<dbReference type="EMBL" id="FQ790287">
    <property type="protein sequence ID" value="CCD47657.1"/>
    <property type="molecule type" value="Genomic_DNA"/>
</dbReference>
<dbReference type="InParanoid" id="G2Y4R7"/>
<dbReference type="Proteomes" id="UP000008177">
    <property type="component" value="Unplaced contigs"/>
</dbReference>
<proteinExistence type="predicted"/>
<feature type="region of interest" description="Disordered" evidence="1">
    <location>
        <begin position="57"/>
        <end position="85"/>
    </location>
</feature>
<dbReference type="HOGENOM" id="CLU_2512365_0_0_1"/>
<evidence type="ECO:0000313" key="3">
    <source>
        <dbReference type="Proteomes" id="UP000008177"/>
    </source>
</evidence>
<accession>G2Y4R7</accession>
<evidence type="ECO:0000256" key="1">
    <source>
        <dbReference type="SAM" id="MobiDB-lite"/>
    </source>
</evidence>
<sequence length="85" mass="9991">MISDRQSGTGVRTYRTIRPRFQEAREEERTLSEILVREREDACRIKCKQRPRINKTTEEEWGVEGAEGAEDIVEAGEKEERKEHT</sequence>
<evidence type="ECO:0000313" key="2">
    <source>
        <dbReference type="EMBL" id="CCD47657.1"/>
    </source>
</evidence>
<reference evidence="3" key="1">
    <citation type="journal article" date="2011" name="PLoS Genet.">
        <title>Genomic analysis of the necrotrophic fungal pathogens Sclerotinia sclerotiorum and Botrytis cinerea.</title>
        <authorList>
            <person name="Amselem J."/>
            <person name="Cuomo C.A."/>
            <person name="van Kan J.A."/>
            <person name="Viaud M."/>
            <person name="Benito E.P."/>
            <person name="Couloux A."/>
            <person name="Coutinho P.M."/>
            <person name="de Vries R.P."/>
            <person name="Dyer P.S."/>
            <person name="Fillinger S."/>
            <person name="Fournier E."/>
            <person name="Gout L."/>
            <person name="Hahn M."/>
            <person name="Kohn L."/>
            <person name="Lapalu N."/>
            <person name="Plummer K.M."/>
            <person name="Pradier J.M."/>
            <person name="Quevillon E."/>
            <person name="Sharon A."/>
            <person name="Simon A."/>
            <person name="ten Have A."/>
            <person name="Tudzynski B."/>
            <person name="Tudzynski P."/>
            <person name="Wincker P."/>
            <person name="Andrew M."/>
            <person name="Anthouard V."/>
            <person name="Beever R.E."/>
            <person name="Beffa R."/>
            <person name="Benoit I."/>
            <person name="Bouzid O."/>
            <person name="Brault B."/>
            <person name="Chen Z."/>
            <person name="Choquer M."/>
            <person name="Collemare J."/>
            <person name="Cotton P."/>
            <person name="Danchin E.G."/>
            <person name="Da Silva C."/>
            <person name="Gautier A."/>
            <person name="Giraud C."/>
            <person name="Giraud T."/>
            <person name="Gonzalez C."/>
            <person name="Grossetete S."/>
            <person name="Guldener U."/>
            <person name="Henrissat B."/>
            <person name="Howlett B.J."/>
            <person name="Kodira C."/>
            <person name="Kretschmer M."/>
            <person name="Lappartient A."/>
            <person name="Leroch M."/>
            <person name="Levis C."/>
            <person name="Mauceli E."/>
            <person name="Neuveglise C."/>
            <person name="Oeser B."/>
            <person name="Pearson M."/>
            <person name="Poulain J."/>
            <person name="Poussereau N."/>
            <person name="Quesneville H."/>
            <person name="Rascle C."/>
            <person name="Schumacher J."/>
            <person name="Segurens B."/>
            <person name="Sexton A."/>
            <person name="Silva E."/>
            <person name="Sirven C."/>
            <person name="Soanes D.M."/>
            <person name="Talbot N.J."/>
            <person name="Templeton M."/>
            <person name="Yandava C."/>
            <person name="Yarden O."/>
            <person name="Zeng Q."/>
            <person name="Rollins J.A."/>
            <person name="Lebrun M.H."/>
            <person name="Dickman M."/>
        </authorList>
    </citation>
    <scope>NUCLEOTIDE SEQUENCE [LARGE SCALE GENOMIC DNA]</scope>
    <source>
        <strain evidence="3">T4</strain>
    </source>
</reference>
<feature type="compositionally biased region" description="Acidic residues" evidence="1">
    <location>
        <begin position="59"/>
        <end position="74"/>
    </location>
</feature>
<protein>
    <submittedName>
        <fullName evidence="2">Uncharacterized protein</fullName>
    </submittedName>
</protein>